<sequence>SRSTSSRHLVKQKNTWPNSANIPAQQRKLVTSISQISSSATPVITSYTSQGELNNEHNQILGSEKEFE</sequence>
<gene>
    <name evidence="2" type="ORF">GMARGA_LOCUS45623</name>
</gene>
<dbReference type="Proteomes" id="UP000789901">
    <property type="component" value="Unassembled WGS sequence"/>
</dbReference>
<dbReference type="EMBL" id="CAJVQB010164056">
    <property type="protein sequence ID" value="CAG8856802.1"/>
    <property type="molecule type" value="Genomic_DNA"/>
</dbReference>
<evidence type="ECO:0000313" key="3">
    <source>
        <dbReference type="Proteomes" id="UP000789901"/>
    </source>
</evidence>
<feature type="non-terminal residue" evidence="2">
    <location>
        <position position="68"/>
    </location>
</feature>
<proteinExistence type="predicted"/>
<evidence type="ECO:0000256" key="1">
    <source>
        <dbReference type="SAM" id="MobiDB-lite"/>
    </source>
</evidence>
<feature type="region of interest" description="Disordered" evidence="1">
    <location>
        <begin position="1"/>
        <end position="22"/>
    </location>
</feature>
<evidence type="ECO:0000313" key="2">
    <source>
        <dbReference type="EMBL" id="CAG8856802.1"/>
    </source>
</evidence>
<protein>
    <submittedName>
        <fullName evidence="2">17760_t:CDS:1</fullName>
    </submittedName>
</protein>
<name>A0ABN7XN97_GIGMA</name>
<reference evidence="2 3" key="1">
    <citation type="submission" date="2021-06" db="EMBL/GenBank/DDBJ databases">
        <authorList>
            <person name="Kallberg Y."/>
            <person name="Tangrot J."/>
            <person name="Rosling A."/>
        </authorList>
    </citation>
    <scope>NUCLEOTIDE SEQUENCE [LARGE SCALE GENOMIC DNA]</scope>
    <source>
        <strain evidence="2 3">120-4 pot B 10/14</strain>
    </source>
</reference>
<keyword evidence="3" id="KW-1185">Reference proteome</keyword>
<comment type="caution">
    <text evidence="2">The sequence shown here is derived from an EMBL/GenBank/DDBJ whole genome shotgun (WGS) entry which is preliminary data.</text>
</comment>
<organism evidence="2 3">
    <name type="scientific">Gigaspora margarita</name>
    <dbReference type="NCBI Taxonomy" id="4874"/>
    <lineage>
        <taxon>Eukaryota</taxon>
        <taxon>Fungi</taxon>
        <taxon>Fungi incertae sedis</taxon>
        <taxon>Mucoromycota</taxon>
        <taxon>Glomeromycotina</taxon>
        <taxon>Glomeromycetes</taxon>
        <taxon>Diversisporales</taxon>
        <taxon>Gigasporaceae</taxon>
        <taxon>Gigaspora</taxon>
    </lineage>
</organism>
<accession>A0ABN7XN97</accession>
<feature type="non-terminal residue" evidence="2">
    <location>
        <position position="1"/>
    </location>
</feature>